<reference evidence="7 8" key="1">
    <citation type="journal article" date="2019" name="Nat. Microbiol.">
        <title>Wide diversity of methane and short-chain alkane metabolisms in uncultured archaea.</title>
        <authorList>
            <person name="Borrel G."/>
            <person name="Adam P.S."/>
            <person name="McKay L.J."/>
            <person name="Chen L.X."/>
            <person name="Sierra-Garcia I.N."/>
            <person name="Sieber C.M."/>
            <person name="Letourneur Q."/>
            <person name="Ghozlane A."/>
            <person name="Andersen G.L."/>
            <person name="Li W.J."/>
            <person name="Hallam S.J."/>
            <person name="Muyzer G."/>
            <person name="de Oliveira V.M."/>
            <person name="Inskeep W.P."/>
            <person name="Banfield J.F."/>
            <person name="Gribaldo S."/>
        </authorList>
    </citation>
    <scope>NUCLEOTIDE SEQUENCE [LARGE SCALE GENOMIC DNA]</scope>
    <source>
        <strain evidence="7">NM1a</strain>
    </source>
</reference>
<keyword evidence="3 4" id="KW-0648">Protein biosynthesis</keyword>
<dbReference type="CDD" id="cd11567">
    <property type="entry name" value="YciH_like"/>
    <property type="match status" value="1"/>
</dbReference>
<dbReference type="EMBL" id="RXIF01000004">
    <property type="protein sequence ID" value="RZN64934.1"/>
    <property type="molecule type" value="Genomic_DNA"/>
</dbReference>
<dbReference type="SUPFAM" id="SSF55159">
    <property type="entry name" value="eIF1-like"/>
    <property type="match status" value="1"/>
</dbReference>
<proteinExistence type="inferred from homology"/>
<gene>
    <name evidence="7" type="primary">yciH</name>
    <name evidence="7" type="ORF">EF806_02510</name>
</gene>
<dbReference type="HAMAP" id="MF_00604">
    <property type="entry name" value="SUI1"/>
    <property type="match status" value="1"/>
</dbReference>
<dbReference type="GO" id="GO:0003729">
    <property type="term" value="F:mRNA binding"/>
    <property type="evidence" value="ECO:0007669"/>
    <property type="project" value="TreeGrafter"/>
</dbReference>
<dbReference type="InterPro" id="IPR036877">
    <property type="entry name" value="SUI1_dom_sf"/>
</dbReference>
<dbReference type="GO" id="GO:0001731">
    <property type="term" value="P:formation of translation preinitiation complex"/>
    <property type="evidence" value="ECO:0007669"/>
    <property type="project" value="UniProtKB-UniRule"/>
</dbReference>
<dbReference type="GO" id="GO:0003743">
    <property type="term" value="F:translation initiation factor activity"/>
    <property type="evidence" value="ECO:0007669"/>
    <property type="project" value="UniProtKB-UniRule"/>
</dbReference>
<evidence type="ECO:0000256" key="4">
    <source>
        <dbReference type="HAMAP-Rule" id="MF_00604"/>
    </source>
</evidence>
<dbReference type="NCBIfam" id="NF002096">
    <property type="entry name" value="PRK00939.1"/>
    <property type="match status" value="1"/>
</dbReference>
<dbReference type="PROSITE" id="PS50296">
    <property type="entry name" value="SUI1"/>
    <property type="match status" value="1"/>
</dbReference>
<protein>
    <recommendedName>
        <fullName evidence="4 5">Protein translation factor SUI1 homolog</fullName>
    </recommendedName>
</protein>
<evidence type="ECO:0000313" key="8">
    <source>
        <dbReference type="Proteomes" id="UP000317158"/>
    </source>
</evidence>
<keyword evidence="2 4" id="KW-0810">Translation regulation</keyword>
<dbReference type="PANTHER" id="PTHR12789:SF0">
    <property type="entry name" value="DENSITY-REGULATED PROTEIN"/>
    <property type="match status" value="1"/>
</dbReference>
<dbReference type="AlphaFoldDB" id="A0A520KSR8"/>
<dbReference type="InterPro" id="IPR022851">
    <property type="entry name" value="SUI1_arc"/>
</dbReference>
<evidence type="ECO:0000313" key="7">
    <source>
        <dbReference type="EMBL" id="RZN64934.1"/>
    </source>
</evidence>
<evidence type="ECO:0000259" key="6">
    <source>
        <dbReference type="PROSITE" id="PS50296"/>
    </source>
</evidence>
<dbReference type="Pfam" id="PF01253">
    <property type="entry name" value="SUI1"/>
    <property type="match status" value="1"/>
</dbReference>
<comment type="similarity">
    <text evidence="1 4 5">Belongs to the SUI1 family.</text>
</comment>
<dbReference type="PIRSF" id="PIRSF037511">
    <property type="entry name" value="Transl_init_SUI1_pro"/>
    <property type="match status" value="1"/>
</dbReference>
<comment type="caution">
    <text evidence="7">The sequence shown here is derived from an EMBL/GenBank/DDBJ whole genome shotgun (WGS) entry which is preliminary data.</text>
</comment>
<dbReference type="NCBIfam" id="TIGR01158">
    <property type="entry name" value="SUI1_rel"/>
    <property type="match status" value="1"/>
</dbReference>
<name>A0A520KSR8_METT2</name>
<evidence type="ECO:0000256" key="3">
    <source>
        <dbReference type="ARBA" id="ARBA00022917"/>
    </source>
</evidence>
<dbReference type="InterPro" id="IPR005872">
    <property type="entry name" value="SUI1_arc_bac"/>
</dbReference>
<dbReference type="GO" id="GO:0006417">
    <property type="term" value="P:regulation of translation"/>
    <property type="evidence" value="ECO:0007669"/>
    <property type="project" value="UniProtKB-UniRule"/>
</dbReference>
<evidence type="ECO:0000256" key="2">
    <source>
        <dbReference type="ARBA" id="ARBA00022845"/>
    </source>
</evidence>
<sequence>MKQDVCPICGLPKDLCICEDVAKESQKIVIKADRRRYGKEVTVVDGINAADIDLDKLARFLKSNLACGGTVKGSSIELQGQHKNKVKEMLVSKGFSPDQIKVL</sequence>
<evidence type="ECO:0000256" key="1">
    <source>
        <dbReference type="ARBA" id="ARBA00005422"/>
    </source>
</evidence>
<dbReference type="GO" id="GO:0002188">
    <property type="term" value="P:translation reinitiation"/>
    <property type="evidence" value="ECO:0007669"/>
    <property type="project" value="UniProtKB-UniRule"/>
</dbReference>
<dbReference type="Proteomes" id="UP000317158">
    <property type="component" value="Unassembled WGS sequence"/>
</dbReference>
<dbReference type="InterPro" id="IPR050318">
    <property type="entry name" value="DENR/SUI1_TIF"/>
</dbReference>
<dbReference type="InterPro" id="IPR001950">
    <property type="entry name" value="SUI1"/>
</dbReference>
<dbReference type="PANTHER" id="PTHR12789">
    <property type="entry name" value="DENSITY-REGULATED PROTEIN HOMOLOG"/>
    <property type="match status" value="1"/>
</dbReference>
<organism evidence="7 8">
    <name type="scientific">Methanoliparum thermophilum</name>
    <dbReference type="NCBI Taxonomy" id="2491083"/>
    <lineage>
        <taxon>Archaea</taxon>
        <taxon>Methanobacteriati</taxon>
        <taxon>Methanobacteriota</taxon>
        <taxon>Candidatus Methanoliparia</taxon>
        <taxon>Candidatus Methanoliparales</taxon>
        <taxon>Candidatus Methanoliparaceae</taxon>
        <taxon>Candidatus Methanoliparum</taxon>
    </lineage>
</organism>
<evidence type="ECO:0000256" key="5">
    <source>
        <dbReference type="PIRNR" id="PIRNR037511"/>
    </source>
</evidence>
<dbReference type="Gene3D" id="3.30.780.10">
    <property type="entry name" value="SUI1-like domain"/>
    <property type="match status" value="1"/>
</dbReference>
<feature type="domain" description="SUI1" evidence="6">
    <location>
        <begin position="28"/>
        <end position="94"/>
    </location>
</feature>
<accession>A0A520KSR8</accession>